<evidence type="ECO:0000313" key="1">
    <source>
        <dbReference type="EMBL" id="CAA0384502.1"/>
    </source>
</evidence>
<name>A0A5S9XHV2_ARATH</name>
<dbReference type="ExpressionAtlas" id="A0A5S9XHV2">
    <property type="expression patterns" value="baseline and differential"/>
</dbReference>
<proteinExistence type="predicted"/>
<organism evidence="1 2">
    <name type="scientific">Arabidopsis thaliana</name>
    <name type="common">Mouse-ear cress</name>
    <dbReference type="NCBI Taxonomy" id="3702"/>
    <lineage>
        <taxon>Eukaryota</taxon>
        <taxon>Viridiplantae</taxon>
        <taxon>Streptophyta</taxon>
        <taxon>Embryophyta</taxon>
        <taxon>Tracheophyta</taxon>
        <taxon>Spermatophyta</taxon>
        <taxon>Magnoliopsida</taxon>
        <taxon>eudicotyledons</taxon>
        <taxon>Gunneridae</taxon>
        <taxon>Pentapetalae</taxon>
        <taxon>rosids</taxon>
        <taxon>malvids</taxon>
        <taxon>Brassicales</taxon>
        <taxon>Brassicaceae</taxon>
        <taxon>Camelineae</taxon>
        <taxon>Arabidopsis</taxon>
    </lineage>
</organism>
<evidence type="ECO:0000313" key="2">
    <source>
        <dbReference type="Proteomes" id="UP000434276"/>
    </source>
</evidence>
<protein>
    <submittedName>
        <fullName evidence="1">Uncharacterized protein</fullName>
    </submittedName>
</protein>
<dbReference type="Gene3D" id="3.90.70.10">
    <property type="entry name" value="Cysteine proteinases"/>
    <property type="match status" value="1"/>
</dbReference>
<dbReference type="EMBL" id="CACSHJ010000089">
    <property type="protein sequence ID" value="CAA0384502.1"/>
    <property type="molecule type" value="Genomic_DNA"/>
</dbReference>
<gene>
    <name evidence="1" type="ORF">C24_LOCUS14686</name>
</gene>
<dbReference type="InterPro" id="IPR038765">
    <property type="entry name" value="Papain-like_cys_pep_sf"/>
</dbReference>
<dbReference type="AlphaFoldDB" id="A0A5S9XHV2"/>
<accession>A0A5S9XHV2</accession>
<dbReference type="SUPFAM" id="SSF54001">
    <property type="entry name" value="Cysteine proteinases"/>
    <property type="match status" value="1"/>
</dbReference>
<reference evidence="1 2" key="1">
    <citation type="submission" date="2019-12" db="EMBL/GenBank/DDBJ databases">
        <authorList>
            <person name="Jiao W.-B."/>
            <person name="Schneeberger K."/>
        </authorList>
    </citation>
    <scope>NUCLEOTIDE SEQUENCE [LARGE SCALE GENOMIC DNA]</scope>
    <source>
        <strain evidence="2">cv. C24</strain>
    </source>
</reference>
<dbReference type="Proteomes" id="UP000434276">
    <property type="component" value="Unassembled WGS sequence"/>
</dbReference>
<dbReference type="OrthoDB" id="1112661at2759"/>
<sequence length="198" mass="23048">MEELPIKVEILYESDQLFSELKKIGQYIPLSTFLEILKLKLDGKFEILRVKNKVVKPKVEGETIDVVYTRLRKHQVSPDETKKADWGPFYDICWAIVTAELVTAIRWIKQHENGTEYSYQELVDFVFPEKGKLQKNKAHFCYRLSIVKALRYVVRQGIQKALDRPFDGCKEFPPPRVLSNSHLGGYICAAKLIQHCYL</sequence>